<keyword evidence="2" id="KW-1185">Reference proteome</keyword>
<protein>
    <submittedName>
        <fullName evidence="1">Uncharacterized protein</fullName>
    </submittedName>
</protein>
<dbReference type="AlphaFoldDB" id="A0A1M6W9L1"/>
<accession>A0A1M6W9L1</accession>
<organism evidence="1 2">
    <name type="scientific">Roseovarius marisflavi</name>
    <dbReference type="NCBI Taxonomy" id="1054996"/>
    <lineage>
        <taxon>Bacteria</taxon>
        <taxon>Pseudomonadati</taxon>
        <taxon>Pseudomonadota</taxon>
        <taxon>Alphaproteobacteria</taxon>
        <taxon>Rhodobacterales</taxon>
        <taxon>Roseobacteraceae</taxon>
        <taxon>Roseovarius</taxon>
    </lineage>
</organism>
<evidence type="ECO:0000313" key="2">
    <source>
        <dbReference type="Proteomes" id="UP000184191"/>
    </source>
</evidence>
<dbReference type="Proteomes" id="UP000184191">
    <property type="component" value="Unassembled WGS sequence"/>
</dbReference>
<proteinExistence type="predicted"/>
<evidence type="ECO:0000313" key="1">
    <source>
        <dbReference type="EMBL" id="SHK90348.1"/>
    </source>
</evidence>
<reference evidence="2" key="1">
    <citation type="submission" date="2016-11" db="EMBL/GenBank/DDBJ databases">
        <authorList>
            <person name="Varghese N."/>
            <person name="Submissions S."/>
        </authorList>
    </citation>
    <scope>NUCLEOTIDE SEQUENCE [LARGE SCALE GENOMIC DNA]</scope>
    <source>
        <strain evidence="2">DSM 29327</strain>
    </source>
</reference>
<name>A0A1M6W9L1_9RHOB</name>
<gene>
    <name evidence="1" type="ORF">SAMN05444414_102195</name>
</gene>
<dbReference type="STRING" id="1054996.SAMN05444414_102195"/>
<sequence length="61" mass="7190">MVCEMRNLRPISEVSYIVWVTKTACIPRWLLFFDNSNFTALVREPTIADFVRIIHAVVDEY</sequence>
<dbReference type="EMBL" id="FRBN01000002">
    <property type="protein sequence ID" value="SHK90348.1"/>
    <property type="molecule type" value="Genomic_DNA"/>
</dbReference>